<keyword evidence="3" id="KW-1185">Reference proteome</keyword>
<feature type="chain" id="PRO_5042982308" description="DUF4430 domain-containing protein" evidence="1">
    <location>
        <begin position="24"/>
        <end position="290"/>
    </location>
</feature>
<reference evidence="2 3" key="1">
    <citation type="submission" date="2023-10" db="EMBL/GenBank/DDBJ databases">
        <title>Rubellicoccus peritrichatus gen. nov., sp. nov., isolated from an algae of coral reef tank.</title>
        <authorList>
            <person name="Luo J."/>
        </authorList>
    </citation>
    <scope>NUCLEOTIDE SEQUENCE [LARGE SCALE GENOMIC DNA]</scope>
    <source>
        <strain evidence="2 3">CR14</strain>
    </source>
</reference>
<dbReference type="Proteomes" id="UP001304300">
    <property type="component" value="Chromosome"/>
</dbReference>
<protein>
    <recommendedName>
        <fullName evidence="4">DUF4430 domain-containing protein</fullName>
    </recommendedName>
</protein>
<feature type="signal peptide" evidence="1">
    <location>
        <begin position="1"/>
        <end position="23"/>
    </location>
</feature>
<keyword evidence="1" id="KW-0732">Signal</keyword>
<proteinExistence type="predicted"/>
<dbReference type="RefSeq" id="WP_317831806.1">
    <property type="nucleotide sequence ID" value="NZ_CP136920.1"/>
</dbReference>
<dbReference type="EMBL" id="CP136920">
    <property type="protein sequence ID" value="WOO39796.1"/>
    <property type="molecule type" value="Genomic_DNA"/>
</dbReference>
<organism evidence="2 3">
    <name type="scientific">Rubellicoccus peritrichatus</name>
    <dbReference type="NCBI Taxonomy" id="3080537"/>
    <lineage>
        <taxon>Bacteria</taxon>
        <taxon>Pseudomonadati</taxon>
        <taxon>Verrucomicrobiota</taxon>
        <taxon>Opitutia</taxon>
        <taxon>Puniceicoccales</taxon>
        <taxon>Cerasicoccaceae</taxon>
        <taxon>Rubellicoccus</taxon>
    </lineage>
</organism>
<dbReference type="KEGG" id="puo:RZN69_14320"/>
<gene>
    <name evidence="2" type="ORF">RZN69_14320</name>
</gene>
<evidence type="ECO:0000256" key="1">
    <source>
        <dbReference type="SAM" id="SignalP"/>
    </source>
</evidence>
<evidence type="ECO:0000313" key="2">
    <source>
        <dbReference type="EMBL" id="WOO39796.1"/>
    </source>
</evidence>
<name>A0AAQ3QRZ4_9BACT</name>
<sequence>MKIYKYFFVSLLLSVLFSKSVTANWSLDDDCMLNIKLIELDDTLLLLTMANFNVEELFDENTGANFTISSEPHLQLAPGEFEIELNDENRTDVLIYDADFDAELPAVTSSIGVVFDKTYHTDTCAYLTVSLDGKSISIIVDDEYPKDGTKDIGFLALSKDYDLNSFDSEISDFDEKKAYAWSDAINDQESIINFSIIRIRNEEEYNNLVDVVNEVFEGSRDLDAVNAALADAYNAAPTSQHYISQWMYGGGFDGWVYSHLNESWAYPAFDAKGNIAFLYLPDQQQWVFNQ</sequence>
<dbReference type="AlphaFoldDB" id="A0AAQ3QRZ4"/>
<accession>A0AAQ3QRZ4</accession>
<evidence type="ECO:0008006" key="4">
    <source>
        <dbReference type="Google" id="ProtNLM"/>
    </source>
</evidence>
<evidence type="ECO:0000313" key="3">
    <source>
        <dbReference type="Proteomes" id="UP001304300"/>
    </source>
</evidence>